<sequence>MGHEEEHHKRPKANVISGILKNSPQSQTALGQSSTPQSLSNIEPLDTKEITLQNTLQNAGRRRSSQSSLARRPSVSSCLSHNEDEDGPRLKWDEANLYLTEQEKTAKMKIDEPKTPFAPHYDPAEDEEEMRLAEAQEALLNAQGLVVDELDGKSKKEREPRRGVSEEDIPEFELGEPEEAIPVDAGAGGGGRIVRKRSLSTDSQKGKHVVVGAQAAPGVEDVEKDDRLTPEQYKEKHRVFEQRRKKHYEMKNIKDLLAHPEQLDDDEENDNENEDENGNVHSAHSKVPPPMPQIPERFLNGKK</sequence>
<feature type="compositionally biased region" description="Basic and acidic residues" evidence="1">
    <location>
        <begin position="224"/>
        <end position="242"/>
    </location>
</feature>
<dbReference type="PANTHER" id="PTHR12398">
    <property type="entry name" value="PROTEIN PHOSPHATASE INHIBITOR"/>
    <property type="match status" value="1"/>
</dbReference>
<feature type="compositionally biased region" description="Basic and acidic residues" evidence="1">
    <location>
        <begin position="150"/>
        <end position="165"/>
    </location>
</feature>
<evidence type="ECO:0000313" key="3">
    <source>
        <dbReference type="Proteomes" id="UP000319663"/>
    </source>
</evidence>
<feature type="compositionally biased region" description="Basic and acidic residues" evidence="1">
    <location>
        <begin position="104"/>
        <end position="114"/>
    </location>
</feature>
<dbReference type="PANTHER" id="PTHR12398:SF20">
    <property type="entry name" value="PROTEIN PHOSPHATASE 1 REGULATORY INHIBITOR SUBUNIT 2"/>
    <property type="match status" value="1"/>
</dbReference>
<feature type="region of interest" description="Disordered" evidence="1">
    <location>
        <begin position="144"/>
        <end position="303"/>
    </location>
</feature>
<dbReference type="GO" id="GO:0004864">
    <property type="term" value="F:protein phosphatase inhibitor activity"/>
    <property type="evidence" value="ECO:0007669"/>
    <property type="project" value="InterPro"/>
</dbReference>
<dbReference type="EMBL" id="VIFY01000115">
    <property type="protein sequence ID" value="TQB70274.1"/>
    <property type="molecule type" value="Genomic_DNA"/>
</dbReference>
<name>A0A507QTB0_MONPU</name>
<organism evidence="2 3">
    <name type="scientific">Monascus purpureus</name>
    <name type="common">Red mold</name>
    <name type="synonym">Monascus anka</name>
    <dbReference type="NCBI Taxonomy" id="5098"/>
    <lineage>
        <taxon>Eukaryota</taxon>
        <taxon>Fungi</taxon>
        <taxon>Dikarya</taxon>
        <taxon>Ascomycota</taxon>
        <taxon>Pezizomycotina</taxon>
        <taxon>Eurotiomycetes</taxon>
        <taxon>Eurotiomycetidae</taxon>
        <taxon>Eurotiales</taxon>
        <taxon>Aspergillaceae</taxon>
        <taxon>Monascus</taxon>
    </lineage>
</organism>
<comment type="caution">
    <text evidence="2">The sequence shown here is derived from an EMBL/GenBank/DDBJ whole genome shotgun (WGS) entry which is preliminary data.</text>
</comment>
<dbReference type="Pfam" id="PF04979">
    <property type="entry name" value="IPP-2"/>
    <property type="match status" value="1"/>
</dbReference>
<protein>
    <recommendedName>
        <fullName evidence="4">Protein phosphatase inhibitor 2</fullName>
    </recommendedName>
</protein>
<proteinExistence type="predicted"/>
<feature type="compositionally biased region" description="Acidic residues" evidence="1">
    <location>
        <begin position="166"/>
        <end position="181"/>
    </location>
</feature>
<evidence type="ECO:0008006" key="4">
    <source>
        <dbReference type="Google" id="ProtNLM"/>
    </source>
</evidence>
<feature type="compositionally biased region" description="Polar residues" evidence="1">
    <location>
        <begin position="20"/>
        <end position="41"/>
    </location>
</feature>
<evidence type="ECO:0000256" key="1">
    <source>
        <dbReference type="SAM" id="MobiDB-lite"/>
    </source>
</evidence>
<keyword evidence="3" id="KW-1185">Reference proteome</keyword>
<feature type="compositionally biased region" description="Acidic residues" evidence="1">
    <location>
        <begin position="263"/>
        <end position="277"/>
    </location>
</feature>
<feature type="compositionally biased region" description="Basic and acidic residues" evidence="1">
    <location>
        <begin position="249"/>
        <end position="262"/>
    </location>
</feature>
<dbReference type="AlphaFoldDB" id="A0A507QTB0"/>
<feature type="region of interest" description="Disordered" evidence="1">
    <location>
        <begin position="1"/>
        <end position="90"/>
    </location>
</feature>
<feature type="region of interest" description="Disordered" evidence="1">
    <location>
        <begin position="104"/>
        <end position="129"/>
    </location>
</feature>
<dbReference type="InterPro" id="IPR007062">
    <property type="entry name" value="PPI-2"/>
</dbReference>
<reference evidence="2 3" key="1">
    <citation type="submission" date="2019-06" db="EMBL/GenBank/DDBJ databases">
        <title>Wine fermentation using esterase from Monascus purpureus.</title>
        <authorList>
            <person name="Geng C."/>
            <person name="Zhang Y."/>
        </authorList>
    </citation>
    <scope>NUCLEOTIDE SEQUENCE [LARGE SCALE GENOMIC DNA]</scope>
    <source>
        <strain evidence="2">HQ1</strain>
    </source>
</reference>
<dbReference type="Proteomes" id="UP000319663">
    <property type="component" value="Unassembled WGS sequence"/>
</dbReference>
<gene>
    <name evidence="2" type="ORF">MPDQ_000732</name>
</gene>
<feature type="compositionally biased region" description="Low complexity" evidence="1">
    <location>
        <begin position="65"/>
        <end position="77"/>
    </location>
</feature>
<dbReference type="GO" id="GO:0009966">
    <property type="term" value="P:regulation of signal transduction"/>
    <property type="evidence" value="ECO:0007669"/>
    <property type="project" value="InterPro"/>
</dbReference>
<dbReference type="STRING" id="5098.A0A507QTB0"/>
<accession>A0A507QTB0</accession>
<evidence type="ECO:0000313" key="2">
    <source>
        <dbReference type="EMBL" id="TQB70274.1"/>
    </source>
</evidence>